<dbReference type="EMBL" id="PFAT01000051">
    <property type="protein sequence ID" value="PIR92029.1"/>
    <property type="molecule type" value="Genomic_DNA"/>
</dbReference>
<proteinExistence type="predicted"/>
<accession>A0A2H0V0Q2</accession>
<evidence type="ECO:0000313" key="1">
    <source>
        <dbReference type="EMBL" id="PIR92029.1"/>
    </source>
</evidence>
<name>A0A2H0V0Q2_9BACT</name>
<sequence length="65" mass="7768">MTRVIKWLWAIFSRKQQKEPPYLARFTQAALDGAREAEKRFWKSTNRKSTKKNPVSIIRFVARDD</sequence>
<evidence type="ECO:0000313" key="2">
    <source>
        <dbReference type="Proteomes" id="UP000228510"/>
    </source>
</evidence>
<reference evidence="2" key="1">
    <citation type="submission" date="2017-09" db="EMBL/GenBank/DDBJ databases">
        <title>Depth-based differentiation of microbial function through sediment-hosted aquifers and enrichment of novel symbionts in the deep terrestrial subsurface.</title>
        <authorList>
            <person name="Probst A.J."/>
            <person name="Ladd B."/>
            <person name="Jarett J.K."/>
            <person name="Geller-Mcgrath D.E."/>
            <person name="Sieber C.M.K."/>
            <person name="Emerson J.B."/>
            <person name="Anantharaman K."/>
            <person name="Thomas B.C."/>
            <person name="Malmstrom R."/>
            <person name="Stieglmeier M."/>
            <person name="Klingl A."/>
            <person name="Woyke T."/>
            <person name="Ryan C.M."/>
            <person name="Banfield J.F."/>
        </authorList>
    </citation>
    <scope>NUCLEOTIDE SEQUENCE [LARGE SCALE GENOMIC DNA]</scope>
</reference>
<organism evidence="1 2">
    <name type="scientific">Candidatus Falkowbacteria bacterium CG10_big_fil_rev_8_21_14_0_10_44_15</name>
    <dbReference type="NCBI Taxonomy" id="1974569"/>
    <lineage>
        <taxon>Bacteria</taxon>
        <taxon>Candidatus Falkowiibacteriota</taxon>
    </lineage>
</organism>
<dbReference type="Proteomes" id="UP000228510">
    <property type="component" value="Unassembled WGS sequence"/>
</dbReference>
<dbReference type="AlphaFoldDB" id="A0A2H0V0Q2"/>
<gene>
    <name evidence="1" type="ORF">COU01_04015</name>
</gene>
<protein>
    <submittedName>
        <fullName evidence="1">Uncharacterized protein</fullName>
    </submittedName>
</protein>
<comment type="caution">
    <text evidence="1">The sequence shown here is derived from an EMBL/GenBank/DDBJ whole genome shotgun (WGS) entry which is preliminary data.</text>
</comment>